<dbReference type="FunCoup" id="W2RV38">
    <property type="interactions" value="207"/>
</dbReference>
<dbReference type="STRING" id="1220924.W2RV38"/>
<dbReference type="GO" id="GO:0008270">
    <property type="term" value="F:zinc ion binding"/>
    <property type="evidence" value="ECO:0007669"/>
    <property type="project" value="InterPro"/>
</dbReference>
<protein>
    <recommendedName>
        <fullName evidence="9">Zn(2)-C6 fungal-type domain-containing protein</fullName>
    </recommendedName>
</protein>
<evidence type="ECO:0000256" key="4">
    <source>
        <dbReference type="ARBA" id="ARBA00023015"/>
    </source>
</evidence>
<dbReference type="SUPFAM" id="SSF57701">
    <property type="entry name" value="Zn2/Cys6 DNA-binding domain"/>
    <property type="match status" value="1"/>
</dbReference>
<comment type="subcellular location">
    <subcellularLocation>
        <location evidence="1">Nucleus</location>
    </subcellularLocation>
</comment>
<dbReference type="GO" id="GO:0006808">
    <property type="term" value="P:regulation of nitrogen utilization"/>
    <property type="evidence" value="ECO:0007669"/>
    <property type="project" value="EnsemblFungi"/>
</dbReference>
<dbReference type="PANTHER" id="PTHR31313">
    <property type="entry name" value="TY1 ENHANCER ACTIVATOR"/>
    <property type="match status" value="1"/>
</dbReference>
<dbReference type="Gene3D" id="4.10.240.10">
    <property type="entry name" value="Zn(2)-C6 fungal-type DNA-binding domain"/>
    <property type="match status" value="1"/>
</dbReference>
<dbReference type="PANTHER" id="PTHR31313:SF81">
    <property type="entry name" value="TY1 ENHANCER ACTIVATOR"/>
    <property type="match status" value="1"/>
</dbReference>
<evidence type="ECO:0000313" key="10">
    <source>
        <dbReference type="EMBL" id="ETN39569.1"/>
    </source>
</evidence>
<dbReference type="EMBL" id="KB822721">
    <property type="protein sequence ID" value="ETN39569.1"/>
    <property type="molecule type" value="Genomic_DNA"/>
</dbReference>
<evidence type="ECO:0000313" key="11">
    <source>
        <dbReference type="Proteomes" id="UP000030752"/>
    </source>
</evidence>
<dbReference type="Proteomes" id="UP000030752">
    <property type="component" value="Unassembled WGS sequence"/>
</dbReference>
<keyword evidence="11" id="KW-1185">Reference proteome</keyword>
<accession>W2RV38</accession>
<feature type="domain" description="Zn(2)-C6 fungal-type" evidence="9">
    <location>
        <begin position="17"/>
        <end position="46"/>
    </location>
</feature>
<dbReference type="SMART" id="SM00906">
    <property type="entry name" value="Fungal_trans"/>
    <property type="match status" value="1"/>
</dbReference>
<keyword evidence="6" id="KW-0804">Transcription</keyword>
<dbReference type="eggNOG" id="ENOG502QQZ4">
    <property type="taxonomic scope" value="Eukaryota"/>
</dbReference>
<reference evidence="10 11" key="1">
    <citation type="submission" date="2013-03" db="EMBL/GenBank/DDBJ databases">
        <title>The Genome Sequence of Phialophora europaea CBS 101466.</title>
        <authorList>
            <consortium name="The Broad Institute Genomics Platform"/>
            <person name="Cuomo C."/>
            <person name="de Hoog S."/>
            <person name="Gorbushina A."/>
            <person name="Walker B."/>
            <person name="Young S.K."/>
            <person name="Zeng Q."/>
            <person name="Gargeya S."/>
            <person name="Fitzgerald M."/>
            <person name="Haas B."/>
            <person name="Abouelleil A."/>
            <person name="Allen A.W."/>
            <person name="Alvarado L."/>
            <person name="Arachchi H.M."/>
            <person name="Berlin A.M."/>
            <person name="Chapman S.B."/>
            <person name="Gainer-Dewar J."/>
            <person name="Goldberg J."/>
            <person name="Griggs A."/>
            <person name="Gujja S."/>
            <person name="Hansen M."/>
            <person name="Howarth C."/>
            <person name="Imamovic A."/>
            <person name="Ireland A."/>
            <person name="Larimer J."/>
            <person name="McCowan C."/>
            <person name="Murphy C."/>
            <person name="Pearson M."/>
            <person name="Poon T.W."/>
            <person name="Priest M."/>
            <person name="Roberts A."/>
            <person name="Saif S."/>
            <person name="Shea T."/>
            <person name="Sisk P."/>
            <person name="Sykes S."/>
            <person name="Wortman J."/>
            <person name="Nusbaum C."/>
            <person name="Birren B."/>
        </authorList>
    </citation>
    <scope>NUCLEOTIDE SEQUENCE [LARGE SCALE GENOMIC DNA]</scope>
    <source>
        <strain evidence="10 11">CBS 101466</strain>
    </source>
</reference>
<keyword evidence="2" id="KW-0479">Metal-binding</keyword>
<feature type="region of interest" description="Disordered" evidence="8">
    <location>
        <begin position="95"/>
        <end position="124"/>
    </location>
</feature>
<dbReference type="PROSITE" id="PS00463">
    <property type="entry name" value="ZN2_CY6_FUNGAL_1"/>
    <property type="match status" value="1"/>
</dbReference>
<evidence type="ECO:0000256" key="5">
    <source>
        <dbReference type="ARBA" id="ARBA00023125"/>
    </source>
</evidence>
<dbReference type="OrthoDB" id="2154091at2759"/>
<evidence type="ECO:0000256" key="8">
    <source>
        <dbReference type="SAM" id="MobiDB-lite"/>
    </source>
</evidence>
<name>W2RV38_CYPE1</name>
<dbReference type="InterPro" id="IPR001138">
    <property type="entry name" value="Zn2Cys6_DnaBD"/>
</dbReference>
<dbReference type="InterPro" id="IPR036864">
    <property type="entry name" value="Zn2-C6_fun-type_DNA-bd_sf"/>
</dbReference>
<dbReference type="PROSITE" id="PS50048">
    <property type="entry name" value="ZN2_CY6_FUNGAL_2"/>
    <property type="match status" value="1"/>
</dbReference>
<dbReference type="CDD" id="cd12148">
    <property type="entry name" value="fungal_TF_MHR"/>
    <property type="match status" value="1"/>
</dbReference>
<keyword evidence="7" id="KW-0539">Nucleus</keyword>
<organism evidence="10 11">
    <name type="scientific">Cyphellophora europaea (strain CBS 101466)</name>
    <name type="common">Phialophora europaea</name>
    <dbReference type="NCBI Taxonomy" id="1220924"/>
    <lineage>
        <taxon>Eukaryota</taxon>
        <taxon>Fungi</taxon>
        <taxon>Dikarya</taxon>
        <taxon>Ascomycota</taxon>
        <taxon>Pezizomycotina</taxon>
        <taxon>Eurotiomycetes</taxon>
        <taxon>Chaetothyriomycetidae</taxon>
        <taxon>Chaetothyriales</taxon>
        <taxon>Cyphellophoraceae</taxon>
        <taxon>Cyphellophora</taxon>
    </lineage>
</organism>
<dbReference type="RefSeq" id="XP_008718354.1">
    <property type="nucleotide sequence ID" value="XM_008720132.1"/>
</dbReference>
<evidence type="ECO:0000256" key="7">
    <source>
        <dbReference type="ARBA" id="ARBA00023242"/>
    </source>
</evidence>
<dbReference type="GO" id="GO:0003677">
    <property type="term" value="F:DNA binding"/>
    <property type="evidence" value="ECO:0007669"/>
    <property type="project" value="UniProtKB-KW"/>
</dbReference>
<dbReference type="InterPro" id="IPR007219">
    <property type="entry name" value="XnlR_reg_dom"/>
</dbReference>
<dbReference type="SMART" id="SM00066">
    <property type="entry name" value="GAL4"/>
    <property type="match status" value="1"/>
</dbReference>
<sequence length="677" mass="75610">MVEAPQSGKAAEGTIISCERCRRRKIKCDRRRPCARCQKAGTACVLSGTGEKQRPVPRRHVQALESQIAALDAFIQKLASSTASERDEMLADYNSRAASRKPSLDRAQEPIDAVEPTTSPQSEITEARARAGQLRSLSARPATQFFGGTSAYQLHVSEEASVLFDDEPDTTISGPALHRTSTASITSPDSLSFEYPPHHPVCRQLMTTFFKQSYYYNMYVYREWFLRDWDAGAGPYYSEVLLYSMCALGARLSEDPEFYALASLFMDQSQALLLQTLEKPDLTTLQSLIMLGYLEIGQGKASKGWLFCGMAFRLAHEMGLHLDPNNWTSNKGLVDREIFRRVYWTAYVADKQLSLHFGRPPALYPHESDVRNTIRIPYPPEWESLLDTYISTGTSATAYEDGIALVASLVYQIELSKILHDMIVDVFENRHQNATVAATAAQRVHVSLTKWLSELPGKLHWNQWTVGQVPSYVLHLHMLFHTAMTILHRPPRHLFHTANIAQSEDVEICYASLSAVLRLITSYSRHYRLADLPLDFVHILSSAAGTVLMKRFFDNSAWTDSDVAKPLATLLGAMEEIQRVWPCVREIKGSIERAMQTETQGTPRGQMDIGMSMDIDLGPVVNFAASPWTAGEELELPEFESGVPAAGASDGTTPDLGLLLTDDFLTGQFEWDTLALP</sequence>
<evidence type="ECO:0000256" key="6">
    <source>
        <dbReference type="ARBA" id="ARBA00023163"/>
    </source>
</evidence>
<dbReference type="GeneID" id="19973134"/>
<dbReference type="GO" id="GO:0000981">
    <property type="term" value="F:DNA-binding transcription factor activity, RNA polymerase II-specific"/>
    <property type="evidence" value="ECO:0007669"/>
    <property type="project" value="InterPro"/>
</dbReference>
<dbReference type="CDD" id="cd00067">
    <property type="entry name" value="GAL4"/>
    <property type="match status" value="1"/>
</dbReference>
<proteinExistence type="predicted"/>
<dbReference type="InterPro" id="IPR051615">
    <property type="entry name" value="Transcr_Regulatory_Elem"/>
</dbReference>
<evidence type="ECO:0000259" key="9">
    <source>
        <dbReference type="PROSITE" id="PS50048"/>
    </source>
</evidence>
<dbReference type="VEuPathDB" id="FungiDB:HMPREF1541_05795"/>
<evidence type="ECO:0000256" key="1">
    <source>
        <dbReference type="ARBA" id="ARBA00004123"/>
    </source>
</evidence>
<keyword evidence="5" id="KW-0238">DNA-binding</keyword>
<keyword evidence="4" id="KW-0805">Transcription regulation</keyword>
<dbReference type="Pfam" id="PF00172">
    <property type="entry name" value="Zn_clus"/>
    <property type="match status" value="1"/>
</dbReference>
<dbReference type="GO" id="GO:0006351">
    <property type="term" value="P:DNA-templated transcription"/>
    <property type="evidence" value="ECO:0007669"/>
    <property type="project" value="InterPro"/>
</dbReference>
<dbReference type="HOGENOM" id="CLU_015811_2_0_1"/>
<dbReference type="AlphaFoldDB" id="W2RV38"/>
<dbReference type="InParanoid" id="W2RV38"/>
<dbReference type="GO" id="GO:0000122">
    <property type="term" value="P:negative regulation of transcription by RNA polymerase II"/>
    <property type="evidence" value="ECO:0007669"/>
    <property type="project" value="EnsemblFungi"/>
</dbReference>
<dbReference type="GO" id="GO:0005634">
    <property type="term" value="C:nucleus"/>
    <property type="evidence" value="ECO:0007669"/>
    <property type="project" value="UniProtKB-SubCell"/>
</dbReference>
<dbReference type="Pfam" id="PF04082">
    <property type="entry name" value="Fungal_trans"/>
    <property type="match status" value="1"/>
</dbReference>
<gene>
    <name evidence="10" type="ORF">HMPREF1541_05795</name>
</gene>
<evidence type="ECO:0000256" key="2">
    <source>
        <dbReference type="ARBA" id="ARBA00022723"/>
    </source>
</evidence>
<keyword evidence="3" id="KW-0862">Zinc</keyword>
<evidence type="ECO:0000256" key="3">
    <source>
        <dbReference type="ARBA" id="ARBA00022833"/>
    </source>
</evidence>